<dbReference type="AlphaFoldDB" id="A0A815YJ92"/>
<feature type="domain" description="HAT C-terminal dimerisation" evidence="7">
    <location>
        <begin position="516"/>
        <end position="590"/>
    </location>
</feature>
<dbReference type="SUPFAM" id="SSF53098">
    <property type="entry name" value="Ribonuclease H-like"/>
    <property type="match status" value="1"/>
</dbReference>
<reference evidence="8" key="1">
    <citation type="submission" date="2021-02" db="EMBL/GenBank/DDBJ databases">
        <authorList>
            <person name="Nowell W R."/>
        </authorList>
    </citation>
    <scope>NUCLEOTIDE SEQUENCE</scope>
</reference>
<organism evidence="8 9">
    <name type="scientific">Adineta ricciae</name>
    <name type="common">Rotifer</name>
    <dbReference type="NCBI Taxonomy" id="249248"/>
    <lineage>
        <taxon>Eukaryota</taxon>
        <taxon>Metazoa</taxon>
        <taxon>Spiralia</taxon>
        <taxon>Gnathifera</taxon>
        <taxon>Rotifera</taxon>
        <taxon>Eurotatoria</taxon>
        <taxon>Bdelloidea</taxon>
        <taxon>Adinetida</taxon>
        <taxon>Adinetidae</taxon>
        <taxon>Adineta</taxon>
    </lineage>
</organism>
<keyword evidence="3" id="KW-0863">Zinc-finger</keyword>
<comment type="subcellular location">
    <subcellularLocation>
        <location evidence="1">Nucleus</location>
    </subcellularLocation>
</comment>
<dbReference type="EMBL" id="CAJNOR010005657">
    <property type="protein sequence ID" value="CAF1571443.1"/>
    <property type="molecule type" value="Genomic_DNA"/>
</dbReference>
<evidence type="ECO:0000256" key="2">
    <source>
        <dbReference type="ARBA" id="ARBA00022723"/>
    </source>
</evidence>
<dbReference type="InterPro" id="IPR052035">
    <property type="entry name" value="ZnF_BED_domain_contain"/>
</dbReference>
<name>A0A815YJ92_ADIRI</name>
<evidence type="ECO:0000259" key="7">
    <source>
        <dbReference type="Pfam" id="PF05699"/>
    </source>
</evidence>
<accession>A0A815YJ92</accession>
<comment type="caution">
    <text evidence="8">The sequence shown here is derived from an EMBL/GenBank/DDBJ whole genome shotgun (WGS) entry which is preliminary data.</text>
</comment>
<evidence type="ECO:0000256" key="1">
    <source>
        <dbReference type="ARBA" id="ARBA00004123"/>
    </source>
</evidence>
<evidence type="ECO:0000313" key="9">
    <source>
        <dbReference type="Proteomes" id="UP000663828"/>
    </source>
</evidence>
<evidence type="ECO:0000256" key="6">
    <source>
        <dbReference type="SAM" id="MobiDB-lite"/>
    </source>
</evidence>
<evidence type="ECO:0000256" key="3">
    <source>
        <dbReference type="ARBA" id="ARBA00022771"/>
    </source>
</evidence>
<feature type="compositionally biased region" description="Low complexity" evidence="6">
    <location>
        <begin position="137"/>
        <end position="150"/>
    </location>
</feature>
<feature type="region of interest" description="Disordered" evidence="6">
    <location>
        <begin position="166"/>
        <end position="218"/>
    </location>
</feature>
<gene>
    <name evidence="8" type="ORF">XAT740_LOCUS44518</name>
</gene>
<dbReference type="GO" id="GO:0046983">
    <property type="term" value="F:protein dimerization activity"/>
    <property type="evidence" value="ECO:0007669"/>
    <property type="project" value="InterPro"/>
</dbReference>
<dbReference type="GO" id="GO:0005634">
    <property type="term" value="C:nucleus"/>
    <property type="evidence" value="ECO:0007669"/>
    <property type="project" value="UniProtKB-SubCell"/>
</dbReference>
<keyword evidence="4" id="KW-0862">Zinc</keyword>
<keyword evidence="5" id="KW-0539">Nucleus</keyword>
<sequence>MEELKSVDTLSVTTDLWSDRQLNSYLCLTGHYLNSQSKLDAQVLSFSTFAERHTSEAISRTIKTELKRLQVYEKVHTITCDGASNVRKSFQTLKPKRIHCLAHKLHLTVCNALCLWVNQNASSSATNDEEDERTDSRNSTSTTNNQSNTTFEMATESEEAIAVADDDNHNVEEEEEEENSSDNNNDDDDDNGDVEGNGEDSSYDYSSMEENFDTHADPNATPDAVHDNWEEGVVVDRSSIACIEQYTISQAIQKCRGLVKTINKSSILSSFVSYYKTKTNVKNSLIIDCKSRWSSTHRLIQSILLHKQIIGRQYAEKYDLNLTNKQLTKLSKFELNRQEWEILDQTEKILLSFAEATAMISGKTYSTIGLGYLAITSIKETLEERTGNREADQLKSLLYDQLTHYFENDSDQYELLKHHAFFDPLGYGILDRRDRTKIEREIRDLHKEQTLSTANTTSSNVVSTPTPIRRAKPTSLQRFLATVGKNQSYTNKEDTILSITNEHSTYRTLALQEFSEVISEQKEYDPFIFCRLHETKLKFLSNLARKYLIVPCTSVPSESTFSIASYIGRKERNRLTPENLCILVFLKDRMNEQMT</sequence>
<evidence type="ECO:0000256" key="5">
    <source>
        <dbReference type="ARBA" id="ARBA00023242"/>
    </source>
</evidence>
<proteinExistence type="predicted"/>
<protein>
    <recommendedName>
        <fullName evidence="7">HAT C-terminal dimerisation domain-containing protein</fullName>
    </recommendedName>
</protein>
<dbReference type="PANTHER" id="PTHR46481:SF10">
    <property type="entry name" value="ZINC FINGER BED DOMAIN-CONTAINING PROTEIN 39"/>
    <property type="match status" value="1"/>
</dbReference>
<dbReference type="InterPro" id="IPR008906">
    <property type="entry name" value="HATC_C_dom"/>
</dbReference>
<keyword evidence="2" id="KW-0479">Metal-binding</keyword>
<dbReference type="PANTHER" id="PTHR46481">
    <property type="entry name" value="ZINC FINGER BED DOMAIN-CONTAINING PROTEIN 4"/>
    <property type="match status" value="1"/>
</dbReference>
<dbReference type="InterPro" id="IPR012337">
    <property type="entry name" value="RNaseH-like_sf"/>
</dbReference>
<evidence type="ECO:0000256" key="4">
    <source>
        <dbReference type="ARBA" id="ARBA00022833"/>
    </source>
</evidence>
<keyword evidence="9" id="KW-1185">Reference proteome</keyword>
<dbReference type="Pfam" id="PF05699">
    <property type="entry name" value="Dimer_Tnp_hAT"/>
    <property type="match status" value="1"/>
</dbReference>
<feature type="compositionally biased region" description="Acidic residues" evidence="6">
    <location>
        <begin position="172"/>
        <end position="202"/>
    </location>
</feature>
<evidence type="ECO:0000313" key="8">
    <source>
        <dbReference type="EMBL" id="CAF1571443.1"/>
    </source>
</evidence>
<dbReference type="Proteomes" id="UP000663828">
    <property type="component" value="Unassembled WGS sequence"/>
</dbReference>
<dbReference type="GO" id="GO:0008270">
    <property type="term" value="F:zinc ion binding"/>
    <property type="evidence" value="ECO:0007669"/>
    <property type="project" value="UniProtKB-KW"/>
</dbReference>
<feature type="region of interest" description="Disordered" evidence="6">
    <location>
        <begin position="122"/>
        <end position="153"/>
    </location>
</feature>